<dbReference type="SUPFAM" id="SSF55729">
    <property type="entry name" value="Acyl-CoA N-acyltransferases (Nat)"/>
    <property type="match status" value="1"/>
</dbReference>
<sequence>MATPQVTYQINTPITPYQFIDVLKKCSLGERRPIDSPFVIKAMLDNADLLVTAWVDKEHDKAHEKKVNDANSDKQLIGIARCVTDFSYCCYLSDIAVDEAYQHQGIGKLMIKKIEQQLPPNCKIILLSAPQASQYYPKIGFIKHESAWVKVIE</sequence>
<dbReference type="PANTHER" id="PTHR43233:SF1">
    <property type="entry name" value="FAMILY N-ACETYLTRANSFERASE, PUTATIVE (AFU_ORTHOLOGUE AFUA_6G03350)-RELATED"/>
    <property type="match status" value="1"/>
</dbReference>
<comment type="caution">
    <text evidence="2">The sequence shown here is derived from an EMBL/GenBank/DDBJ whole genome shotgun (WGS) entry which is preliminary data.</text>
</comment>
<gene>
    <name evidence="2" type="ORF">FHS24_002260</name>
</gene>
<dbReference type="EMBL" id="JACHXL010000006">
    <property type="protein sequence ID" value="MBB3107729.1"/>
    <property type="molecule type" value="Genomic_DNA"/>
</dbReference>
<dbReference type="InterPro" id="IPR016181">
    <property type="entry name" value="Acyl_CoA_acyltransferase"/>
</dbReference>
<dbReference type="PANTHER" id="PTHR43233">
    <property type="entry name" value="FAMILY N-ACETYLTRANSFERASE, PUTATIVE (AFU_ORTHOLOGUE AFUA_6G03350)-RELATED"/>
    <property type="match status" value="1"/>
</dbReference>
<dbReference type="RefSeq" id="WP_183621177.1">
    <property type="nucleotide sequence ID" value="NZ_CAJHAH010000007.1"/>
</dbReference>
<dbReference type="AlphaFoldDB" id="A0A839TF03"/>
<dbReference type="InterPro" id="IPR053144">
    <property type="entry name" value="Acetyltransferase_Butenolide"/>
</dbReference>
<accession>A0A839TF03</accession>
<organism evidence="2 3">
    <name type="scientific">Psychrobacter luti</name>
    <dbReference type="NCBI Taxonomy" id="198481"/>
    <lineage>
        <taxon>Bacteria</taxon>
        <taxon>Pseudomonadati</taxon>
        <taxon>Pseudomonadota</taxon>
        <taxon>Gammaproteobacteria</taxon>
        <taxon>Moraxellales</taxon>
        <taxon>Moraxellaceae</taxon>
        <taxon>Psychrobacter</taxon>
    </lineage>
</organism>
<evidence type="ECO:0000313" key="2">
    <source>
        <dbReference type="EMBL" id="MBB3107729.1"/>
    </source>
</evidence>
<protein>
    <submittedName>
        <fullName evidence="2">N-acetylglutamate synthase-like GNAT family acetyltransferase</fullName>
    </submittedName>
</protein>
<reference evidence="2 3" key="1">
    <citation type="submission" date="2020-08" db="EMBL/GenBank/DDBJ databases">
        <title>Genomic Encyclopedia of Type Strains, Phase III (KMG-III): the genomes of soil and plant-associated and newly described type strains.</title>
        <authorList>
            <person name="Whitman W."/>
        </authorList>
    </citation>
    <scope>NUCLEOTIDE SEQUENCE [LARGE SCALE GENOMIC DNA]</scope>
    <source>
        <strain evidence="2 3">CECT 5885</strain>
    </source>
</reference>
<evidence type="ECO:0000313" key="3">
    <source>
        <dbReference type="Proteomes" id="UP000588111"/>
    </source>
</evidence>
<evidence type="ECO:0000259" key="1">
    <source>
        <dbReference type="PROSITE" id="PS51186"/>
    </source>
</evidence>
<name>A0A839TF03_9GAMM</name>
<dbReference type="CDD" id="cd04301">
    <property type="entry name" value="NAT_SF"/>
    <property type="match status" value="1"/>
</dbReference>
<dbReference type="Gene3D" id="3.40.630.30">
    <property type="match status" value="1"/>
</dbReference>
<keyword evidence="2" id="KW-0808">Transferase</keyword>
<dbReference type="InterPro" id="IPR000182">
    <property type="entry name" value="GNAT_dom"/>
</dbReference>
<proteinExistence type="predicted"/>
<feature type="domain" description="N-acetyltransferase" evidence="1">
    <location>
        <begin position="26"/>
        <end position="153"/>
    </location>
</feature>
<dbReference type="PROSITE" id="PS51186">
    <property type="entry name" value="GNAT"/>
    <property type="match status" value="1"/>
</dbReference>
<keyword evidence="3" id="KW-1185">Reference proteome</keyword>
<dbReference type="Pfam" id="PF13673">
    <property type="entry name" value="Acetyltransf_10"/>
    <property type="match status" value="1"/>
</dbReference>
<dbReference type="GO" id="GO:0016747">
    <property type="term" value="F:acyltransferase activity, transferring groups other than amino-acyl groups"/>
    <property type="evidence" value="ECO:0007669"/>
    <property type="project" value="InterPro"/>
</dbReference>
<dbReference type="Proteomes" id="UP000588111">
    <property type="component" value="Unassembled WGS sequence"/>
</dbReference>